<organism evidence="1 2">
    <name type="scientific">Rhizophagus clarus</name>
    <dbReference type="NCBI Taxonomy" id="94130"/>
    <lineage>
        <taxon>Eukaryota</taxon>
        <taxon>Fungi</taxon>
        <taxon>Fungi incertae sedis</taxon>
        <taxon>Mucoromycota</taxon>
        <taxon>Glomeromycotina</taxon>
        <taxon>Glomeromycetes</taxon>
        <taxon>Glomerales</taxon>
        <taxon>Glomeraceae</taxon>
        <taxon>Rhizophagus</taxon>
    </lineage>
</organism>
<dbReference type="AlphaFoldDB" id="A0A2Z6RD41"/>
<name>A0A2Z6RD41_9GLOM</name>
<dbReference type="EMBL" id="BEXD01001814">
    <property type="protein sequence ID" value="GBB95874.1"/>
    <property type="molecule type" value="Genomic_DNA"/>
</dbReference>
<accession>A0A2Z6RD41</accession>
<evidence type="ECO:0000313" key="2">
    <source>
        <dbReference type="Proteomes" id="UP000247702"/>
    </source>
</evidence>
<comment type="caution">
    <text evidence="1">The sequence shown here is derived from an EMBL/GenBank/DDBJ whole genome shotgun (WGS) entry which is preliminary data.</text>
</comment>
<evidence type="ECO:0000313" key="1">
    <source>
        <dbReference type="EMBL" id="GBB95874.1"/>
    </source>
</evidence>
<sequence length="364" mass="42463">MEMICIIVASESWLFSENPLRITIQGTHRVFHNNDTQISKINLTYSVRDTIVLSRRVDHRTAKGIKAKLLTSFNGAPEEVINNALASQRVICDNDKLRQFVARDDKKLKDDTGPWTQLDSLVNDILKPQGFILYYQIADVNQPVDSPERYYQLTISDEFWLRNARDYGKICIGIDGKYDLNLDRAPWYYENLLSGNGFQRVRECQNNNWKPYILIDKHRPSKLAIQNALHKPILCWFHIMKTLYPIALAFKIVGRSRTEETAIEMVKQYNEFVSTLPIEKTKKDKLIDDLSKNWMSAEWKLSFIDAGRIPQNITNRLPWTTNNFTERINRTIEAVYSGKQTPLTFIERMYGTKFQSKTLQIMKI</sequence>
<keyword evidence="2" id="KW-1185">Reference proteome</keyword>
<dbReference type="Proteomes" id="UP000247702">
    <property type="component" value="Unassembled WGS sequence"/>
</dbReference>
<protein>
    <submittedName>
        <fullName evidence="1">Uncharacterized protein</fullName>
    </submittedName>
</protein>
<proteinExistence type="predicted"/>
<gene>
    <name evidence="1" type="ORF">RclHR1_26300002</name>
</gene>
<reference evidence="1 2" key="1">
    <citation type="submission" date="2017-11" db="EMBL/GenBank/DDBJ databases">
        <title>The genome of Rhizophagus clarus HR1 reveals common genetic basis of auxotrophy among arbuscular mycorrhizal fungi.</title>
        <authorList>
            <person name="Kobayashi Y."/>
        </authorList>
    </citation>
    <scope>NUCLEOTIDE SEQUENCE [LARGE SCALE GENOMIC DNA]</scope>
    <source>
        <strain evidence="1 2">HR1</strain>
    </source>
</reference>